<keyword evidence="10" id="KW-1185">Reference proteome</keyword>
<comment type="similarity">
    <text evidence="1">Belongs to the pectinesterase family.</text>
</comment>
<name>A0ABX4EJB8_SEGBR</name>
<dbReference type="InterPro" id="IPR032812">
    <property type="entry name" value="SbsA_Ig"/>
</dbReference>
<evidence type="ECO:0000256" key="1">
    <source>
        <dbReference type="ARBA" id="ARBA00008891"/>
    </source>
</evidence>
<evidence type="ECO:0000259" key="6">
    <source>
        <dbReference type="Pfam" id="PF01095"/>
    </source>
</evidence>
<evidence type="ECO:0000313" key="9">
    <source>
        <dbReference type="EMBL" id="OYP56299.1"/>
    </source>
</evidence>
<feature type="domain" description="SbsA Ig-like" evidence="7">
    <location>
        <begin position="556"/>
        <end position="652"/>
    </location>
</feature>
<dbReference type="Proteomes" id="UP000216189">
    <property type="component" value="Unassembled WGS sequence"/>
</dbReference>
<dbReference type="PANTHER" id="PTHR31321">
    <property type="entry name" value="ACYL-COA THIOESTER HYDROLASE YBHC-RELATED"/>
    <property type="match status" value="1"/>
</dbReference>
<dbReference type="Gene3D" id="2.160.20.10">
    <property type="entry name" value="Single-stranded right-handed beta-helix, Pectin lyase-like"/>
    <property type="match status" value="1"/>
</dbReference>
<feature type="domain" description="Pectinesterase catalytic" evidence="6">
    <location>
        <begin position="674"/>
        <end position="978"/>
    </location>
</feature>
<dbReference type="EMBL" id="NPJF01000023">
    <property type="protein sequence ID" value="OYP56299.1"/>
    <property type="molecule type" value="Genomic_DNA"/>
</dbReference>
<evidence type="ECO:0000256" key="4">
    <source>
        <dbReference type="ARBA" id="ARBA00023085"/>
    </source>
</evidence>
<comment type="caution">
    <text evidence="9">The sequence shown here is derived from an EMBL/GenBank/DDBJ whole genome shotgun (WGS) entry which is preliminary data.</text>
</comment>
<keyword evidence="3" id="KW-0378">Hydrolase</keyword>
<evidence type="ECO:0000256" key="3">
    <source>
        <dbReference type="ARBA" id="ARBA00022801"/>
    </source>
</evidence>
<evidence type="ECO:0000313" key="10">
    <source>
        <dbReference type="Proteomes" id="UP000216189"/>
    </source>
</evidence>
<dbReference type="Gene3D" id="2.60.120.260">
    <property type="entry name" value="Galactose-binding domain-like"/>
    <property type="match status" value="1"/>
</dbReference>
<dbReference type="InterPro" id="IPR044060">
    <property type="entry name" value="Bacterial_rp_domain"/>
</dbReference>
<dbReference type="InterPro" id="IPR012334">
    <property type="entry name" value="Pectin_lyas_fold"/>
</dbReference>
<gene>
    <name evidence="9" type="ORF">CIK91_02950</name>
</gene>
<reference evidence="9 10" key="1">
    <citation type="submission" date="2017-08" db="EMBL/GenBank/DDBJ databases">
        <title>Comparative genomics of non-oral Prevotella species.</title>
        <authorList>
            <person name="Accetto T."/>
            <person name="Nograsek B."/>
            <person name="Avgustin G."/>
        </authorList>
    </citation>
    <scope>NUCLEOTIDE SEQUENCE [LARGE SCALE GENOMIC DNA]</scope>
    <source>
        <strain evidence="9 10">TC1-1</strain>
    </source>
</reference>
<accession>A0ABX4EJB8</accession>
<sequence>MIKLLQKTGLMTLLLLMSSMIYADNTGKTYQNETATIQWAFTGNTTDAATVTPEGVVSLAAFSHGDDIADADGSSYDNISYTRFQPVSGTNDASEAATLEWSIKPTKGLTFTPTLVSANVRRFGTDGGKFDVKVINGEGIEETLATGLIPARNKAAAEDKTSSDPNYRTSFTINVPASLATSTSFKLVIYVYGLGNTKQIGFNDVKIEGTVNGTTEAVTMYTLNTEVSPAEAGTIKVYPNGNEFEAGTTVNLTASRNFGYKFVNWTDANGQVIATNNEIKYTLNTAEKLTANFEKINTYSLDYTVEGGAADYMVQPDIAPVIVDNKKMYEEGTEVTLTASSNEILTFTNWSNGESSADIKFVMNADQAITAHYSAKDYIVAWDMYKTGNNGRKADFASADNDADQLVLRDADGNTYGWLDKSAVNGGYEGRPACVNWMNNAALGTYYWQIKFNAANYTNIQVKSAMAYNYNAYQTYHVEYSLDQVNWNKLGAITMPSVKSWTDATFNLPEEANNKSEIYIRWIADKTSAIDGTESNNDGNAIGAIYILGTEKLVNDGIAPKLVNSVPAESATNASANGKIVLTFDEKIKLTEQAQATLNGQELEGTVSGNTITFAYKGLNYTTTYQFNLAAGSVSDLTDNTITETITIKFTTKTKPAISKKLYDFIIPDDGTFREAIAAATNREDKATRFRIFVKKGTYVIPVSTSAQVTGSDGKTYNSVTTVLSANNVSIIGEDMTKTIIKNDVPYELVTGQYGPACPIEGIGKCDLLQITGNNTYLEDITFRNGTDDATGRNLAIQEKGDKTIYKNVTLYGYQDTWTCNAGGRYYFEDGIIRGRTDYICGKGDAFFNGVTFQNVAGGYIAVPSQPKKYGWILSQCIIKGETDDVDGNYTLGRPWGSGTPIALWINTKMIAQPSAIGWNEMSGGYPARFAEYNSTTATGTVIDLTNRKTVFADTHTNNPILTAEEAATYTIETVMGGDDEWDPTAATEQASAPTNVIIKDNKLTWDNSDYALLWAIEKDGNVVDFTTLPEYDITGASSDNVWAVRAANEMGGLGDATIASTTTSIKTLNTENEANITGTSLYSIDGTQQTSYRKGVNVVVKKMENGNKKIAKIIVK</sequence>
<proteinExistence type="inferred from homology"/>
<organism evidence="9 10">
    <name type="scientific">Segatella bryantii</name>
    <name type="common">Prevotella bryantii</name>
    <dbReference type="NCBI Taxonomy" id="77095"/>
    <lineage>
        <taxon>Bacteria</taxon>
        <taxon>Pseudomonadati</taxon>
        <taxon>Bacteroidota</taxon>
        <taxon>Bacteroidia</taxon>
        <taxon>Bacteroidales</taxon>
        <taxon>Prevotellaceae</taxon>
        <taxon>Segatella</taxon>
    </lineage>
</organism>
<dbReference type="Pfam" id="PF01095">
    <property type="entry name" value="Pectinesterase"/>
    <property type="match status" value="1"/>
</dbReference>
<feature type="signal peptide" evidence="5">
    <location>
        <begin position="1"/>
        <end position="23"/>
    </location>
</feature>
<feature type="domain" description="Bacterial repeat" evidence="8">
    <location>
        <begin position="326"/>
        <end position="376"/>
    </location>
</feature>
<dbReference type="Pfam" id="PF13205">
    <property type="entry name" value="Big_5"/>
    <property type="match status" value="1"/>
</dbReference>
<protein>
    <submittedName>
        <fullName evidence="9">Pectin esterase</fullName>
    </submittedName>
</protein>
<keyword evidence="2 5" id="KW-0732">Signal</keyword>
<dbReference type="Pfam" id="PF18998">
    <property type="entry name" value="Flg_new_2"/>
    <property type="match status" value="2"/>
</dbReference>
<evidence type="ECO:0000256" key="2">
    <source>
        <dbReference type="ARBA" id="ARBA00022729"/>
    </source>
</evidence>
<dbReference type="PANTHER" id="PTHR31321:SF57">
    <property type="entry name" value="PECTINESTERASE 53-RELATED"/>
    <property type="match status" value="1"/>
</dbReference>
<feature type="domain" description="Bacterial repeat" evidence="8">
    <location>
        <begin position="224"/>
        <end position="296"/>
    </location>
</feature>
<dbReference type="InterPro" id="IPR011050">
    <property type="entry name" value="Pectin_lyase_fold/virulence"/>
</dbReference>
<evidence type="ECO:0000256" key="5">
    <source>
        <dbReference type="SAM" id="SignalP"/>
    </source>
</evidence>
<feature type="chain" id="PRO_5046168850" evidence="5">
    <location>
        <begin position="24"/>
        <end position="1117"/>
    </location>
</feature>
<evidence type="ECO:0000259" key="7">
    <source>
        <dbReference type="Pfam" id="PF13205"/>
    </source>
</evidence>
<dbReference type="SUPFAM" id="SSF51126">
    <property type="entry name" value="Pectin lyase-like"/>
    <property type="match status" value="1"/>
</dbReference>
<dbReference type="InterPro" id="IPR000070">
    <property type="entry name" value="Pectinesterase_cat"/>
</dbReference>
<dbReference type="RefSeq" id="WP_094448114.1">
    <property type="nucleotide sequence ID" value="NZ_CP091801.1"/>
</dbReference>
<evidence type="ECO:0000259" key="8">
    <source>
        <dbReference type="Pfam" id="PF18998"/>
    </source>
</evidence>
<keyword evidence="4" id="KW-0063">Aspartyl esterase</keyword>